<dbReference type="PANTHER" id="PTHR42048">
    <property type="entry name" value="ARS-BINDING PROTEIN 2"/>
    <property type="match status" value="1"/>
</dbReference>
<feature type="compositionally biased region" description="Polar residues" evidence="1">
    <location>
        <begin position="254"/>
        <end position="273"/>
    </location>
</feature>
<dbReference type="GO" id="GO:0003688">
    <property type="term" value="F:DNA replication origin binding"/>
    <property type="evidence" value="ECO:0007669"/>
    <property type="project" value="TreeGrafter"/>
</dbReference>
<feature type="compositionally biased region" description="Polar residues" evidence="1">
    <location>
        <begin position="382"/>
        <end position="395"/>
    </location>
</feature>
<name>A0A0J6FAM4_COCPO</name>
<reference evidence="3" key="3">
    <citation type="journal article" date="2010" name="Genome Res.">
        <title>Population genomic sequencing of Coccidioides fungi reveals recent hybridization and transposon control.</title>
        <authorList>
            <person name="Neafsey D.E."/>
            <person name="Barker B.M."/>
            <person name="Sharpton T.J."/>
            <person name="Stajich J.E."/>
            <person name="Park D.J."/>
            <person name="Whiston E."/>
            <person name="Hung C.-Y."/>
            <person name="McMahan C."/>
            <person name="White J."/>
            <person name="Sykes S."/>
            <person name="Heiman D."/>
            <person name="Young S."/>
            <person name="Zeng Q."/>
            <person name="Abouelleil A."/>
            <person name="Aftuck L."/>
            <person name="Bessette D."/>
            <person name="Brown A."/>
            <person name="FitzGerald M."/>
            <person name="Lui A."/>
            <person name="Macdonald J.P."/>
            <person name="Priest M."/>
            <person name="Orbach M.J."/>
            <person name="Galgiani J.N."/>
            <person name="Kirkland T.N."/>
            <person name="Cole G.T."/>
            <person name="Birren B.W."/>
            <person name="Henn M.R."/>
            <person name="Taylor J.W."/>
            <person name="Rounsley S.D."/>
        </authorList>
    </citation>
    <scope>NUCLEOTIDE SEQUENCE [LARGE SCALE GENOMIC DNA]</scope>
    <source>
        <strain evidence="3">RMSCC 3488</strain>
    </source>
</reference>
<evidence type="ECO:0008006" key="4">
    <source>
        <dbReference type="Google" id="ProtNLM"/>
    </source>
</evidence>
<evidence type="ECO:0000313" key="3">
    <source>
        <dbReference type="Proteomes" id="UP000054567"/>
    </source>
</evidence>
<dbReference type="Pfam" id="PF09441">
    <property type="entry name" value="Abp2"/>
    <property type="match status" value="1"/>
</dbReference>
<dbReference type="InterPro" id="IPR018562">
    <property type="entry name" value="ARS-binding_2"/>
</dbReference>
<dbReference type="AlphaFoldDB" id="A0A0J6FAM4"/>
<evidence type="ECO:0000256" key="1">
    <source>
        <dbReference type="SAM" id="MobiDB-lite"/>
    </source>
</evidence>
<feature type="compositionally biased region" description="Polar residues" evidence="1">
    <location>
        <begin position="335"/>
        <end position="345"/>
    </location>
</feature>
<dbReference type="Proteomes" id="UP000054567">
    <property type="component" value="Unassembled WGS sequence"/>
</dbReference>
<sequence length="744" mass="82691">MEQHQSESTPGLMGTTPPSGSLSQGPFRTAMSPPLYRRSTPGSLQPSPRLPRSELIRRSHSAASMSPPVPVPVRQGELVQSIEPRTLPSRNITDATIDDAYVDFIFYCNPGVPSTTNTSELRRMFRLPPRSDGKCFSIYTLWELIQKLDRKEIKTWIQLAIELGVEPPSVEKKQSTQKVQQYAVRLKRWMRAMHVDAFFDYCMGNQHPYYTNVGALHDQDGGYRDGVSREEDLTLRALYPEWKPRKGRKRALAETNNPKRPRLDTQNPNTDSSDPYLPWSALPDDFEQHDHWTANSAFGTGNPAGDQRHNVTPADGARWDFPGPQRSSPLRYPQSAVTPRGSTQDAFFEREPKSAITPDFANRMHYKRRRDQPVLSPWAPSRSIQPSGEGSQQPLESARDAGTAGTLHTQNAARCGPPQEADCDPSVLARVGVETSGNTVQDLTNSSLPPNSTGPRPVKLQLQVPKGSPRPPVRLATPQLQVNGEFRRPSASFETQDSGESNHRYTNNTQNTYLGHTDPLVSCDNTTALSLDKVSRMFALEVQHARILGSPSAPSEKESVAITNAIIKQIKSQSAPNASSHMIALYCAVYLGLGQQLGLGGKRFGQLTIKITRGENREIDTAIPTPYTALDGISHGQPRMQCVLNYDLMLAPGITTKTTIHVSVPSLDTHDGGNSVGMDIHETDKVPRDALRVAIDDSEDDLLLMETGVDWKQRYLSLKKQIRKRDTALRQYKKKILEVVMDDI</sequence>
<feature type="compositionally biased region" description="Polar residues" evidence="1">
    <location>
        <begin position="436"/>
        <end position="454"/>
    </location>
</feature>
<proteinExistence type="predicted"/>
<organism evidence="2 3">
    <name type="scientific">Coccidioides posadasii RMSCC 3488</name>
    <dbReference type="NCBI Taxonomy" id="454284"/>
    <lineage>
        <taxon>Eukaryota</taxon>
        <taxon>Fungi</taxon>
        <taxon>Dikarya</taxon>
        <taxon>Ascomycota</taxon>
        <taxon>Pezizomycotina</taxon>
        <taxon>Eurotiomycetes</taxon>
        <taxon>Eurotiomycetidae</taxon>
        <taxon>Onygenales</taxon>
        <taxon>Onygenaceae</taxon>
        <taxon>Coccidioides</taxon>
    </lineage>
</organism>
<feature type="region of interest" description="Disordered" evidence="1">
    <location>
        <begin position="292"/>
        <end position="421"/>
    </location>
</feature>
<dbReference type="EMBL" id="DS268110">
    <property type="protein sequence ID" value="KMM67293.1"/>
    <property type="molecule type" value="Genomic_DNA"/>
</dbReference>
<evidence type="ECO:0000313" key="2">
    <source>
        <dbReference type="EMBL" id="KMM67293.1"/>
    </source>
</evidence>
<reference evidence="3" key="2">
    <citation type="journal article" date="2009" name="Genome Res.">
        <title>Comparative genomic analyses of the human fungal pathogens Coccidioides and their relatives.</title>
        <authorList>
            <person name="Sharpton T.J."/>
            <person name="Stajich J.E."/>
            <person name="Rounsley S.D."/>
            <person name="Gardner M.J."/>
            <person name="Wortman J.R."/>
            <person name="Jordar V.S."/>
            <person name="Maiti R."/>
            <person name="Kodira C.D."/>
            <person name="Neafsey D.E."/>
            <person name="Zeng Q."/>
            <person name="Hung C.-Y."/>
            <person name="McMahan C."/>
            <person name="Muszewska A."/>
            <person name="Grynberg M."/>
            <person name="Mandel M.A."/>
            <person name="Kellner E.M."/>
            <person name="Barker B.M."/>
            <person name="Galgiani J.N."/>
            <person name="Orbach M.J."/>
            <person name="Kirkland T.N."/>
            <person name="Cole G.T."/>
            <person name="Henn M.R."/>
            <person name="Birren B.W."/>
            <person name="Taylor J.W."/>
        </authorList>
    </citation>
    <scope>NUCLEOTIDE SEQUENCE [LARGE SCALE GENOMIC DNA]</scope>
    <source>
        <strain evidence="3">RMSCC 3488</strain>
    </source>
</reference>
<feature type="region of interest" description="Disordered" evidence="1">
    <location>
        <begin position="1"/>
        <end position="52"/>
    </location>
</feature>
<feature type="region of interest" description="Disordered" evidence="1">
    <location>
        <begin position="436"/>
        <end position="457"/>
    </location>
</feature>
<dbReference type="VEuPathDB" id="FungiDB:CPAG_03628"/>
<feature type="region of interest" description="Disordered" evidence="1">
    <location>
        <begin position="246"/>
        <end position="280"/>
    </location>
</feature>
<gene>
    <name evidence="2" type="ORF">CPAG_03628</name>
</gene>
<reference evidence="2 3" key="1">
    <citation type="submission" date="2007-06" db="EMBL/GenBank/DDBJ databases">
        <title>The Genome Sequence of Coccidioides posadasii RMSCC_3488.</title>
        <authorList>
            <consortium name="Coccidioides Genome Resources Consortium"/>
            <consortium name="The Broad Institute Genome Sequencing Platform"/>
            <person name="Henn M.R."/>
            <person name="Sykes S."/>
            <person name="Young S."/>
            <person name="Jaffe D."/>
            <person name="Berlin A."/>
            <person name="Alvarez P."/>
            <person name="Butler J."/>
            <person name="Gnerre S."/>
            <person name="Grabherr M."/>
            <person name="Mauceli E."/>
            <person name="Brockman W."/>
            <person name="Kodira C."/>
            <person name="Alvarado L."/>
            <person name="Zeng Q."/>
            <person name="Crawford M."/>
            <person name="Antoine C."/>
            <person name="Devon K."/>
            <person name="Galgiani J."/>
            <person name="Orsborn K."/>
            <person name="Lewis M.L."/>
            <person name="Nusbaum C."/>
            <person name="Galagan J."/>
            <person name="Birren B."/>
        </authorList>
    </citation>
    <scope>NUCLEOTIDE SEQUENCE [LARGE SCALE GENOMIC DNA]</scope>
    <source>
        <strain evidence="2 3">RMSCC 3488</strain>
    </source>
</reference>
<protein>
    <recommendedName>
        <fullName evidence="4">ARS binding protein Abp2</fullName>
    </recommendedName>
</protein>
<dbReference type="PANTHER" id="PTHR42048:SF1">
    <property type="entry name" value="ARS-BINDING PROTEIN 2"/>
    <property type="match status" value="1"/>
</dbReference>
<feature type="compositionally biased region" description="Polar residues" evidence="1">
    <location>
        <begin position="16"/>
        <end position="26"/>
    </location>
</feature>
<dbReference type="OrthoDB" id="2104370at2759"/>
<accession>A0A0J6FAM4</accession>